<name>A0A3B9H393_9PROT</name>
<accession>A0A3B9H393</accession>
<feature type="transmembrane region" description="Helical" evidence="1">
    <location>
        <begin position="221"/>
        <end position="241"/>
    </location>
</feature>
<comment type="caution">
    <text evidence="2">The sequence shown here is derived from an EMBL/GenBank/DDBJ whole genome shotgun (WGS) entry which is preliminary data.</text>
</comment>
<keyword evidence="1" id="KW-1133">Transmembrane helix</keyword>
<evidence type="ECO:0000256" key="1">
    <source>
        <dbReference type="SAM" id="Phobius"/>
    </source>
</evidence>
<dbReference type="EMBL" id="DMAN01000417">
    <property type="protein sequence ID" value="HAE29137.1"/>
    <property type="molecule type" value="Genomic_DNA"/>
</dbReference>
<dbReference type="AlphaFoldDB" id="A0A3B9H393"/>
<gene>
    <name evidence="2" type="ORF">DCG58_18405</name>
</gene>
<feature type="transmembrane region" description="Helical" evidence="1">
    <location>
        <begin position="327"/>
        <end position="344"/>
    </location>
</feature>
<keyword evidence="1" id="KW-0812">Transmembrane</keyword>
<feature type="transmembrane region" description="Helical" evidence="1">
    <location>
        <begin position="295"/>
        <end position="315"/>
    </location>
</feature>
<evidence type="ECO:0000313" key="2">
    <source>
        <dbReference type="EMBL" id="HAE29137.1"/>
    </source>
</evidence>
<keyword evidence="1" id="KW-0472">Membrane</keyword>
<feature type="transmembrane region" description="Helical" evidence="1">
    <location>
        <begin position="51"/>
        <end position="73"/>
    </location>
</feature>
<feature type="transmembrane region" description="Helical" evidence="1">
    <location>
        <begin position="12"/>
        <end position="31"/>
    </location>
</feature>
<feature type="transmembrane region" description="Helical" evidence="1">
    <location>
        <begin position="85"/>
        <end position="106"/>
    </location>
</feature>
<dbReference type="RefSeq" id="WP_272992798.1">
    <property type="nucleotide sequence ID" value="NZ_CAJQMV010000111.1"/>
</dbReference>
<evidence type="ECO:0000313" key="3">
    <source>
        <dbReference type="Proteomes" id="UP000259610"/>
    </source>
</evidence>
<dbReference type="Proteomes" id="UP000259610">
    <property type="component" value="Unassembled WGS sequence"/>
</dbReference>
<protein>
    <submittedName>
        <fullName evidence="2">Uncharacterized protein</fullName>
    </submittedName>
</protein>
<organism evidence="2 3">
    <name type="scientific">Hyphomonas adhaerens</name>
    <dbReference type="NCBI Taxonomy" id="81029"/>
    <lineage>
        <taxon>Bacteria</taxon>
        <taxon>Pseudomonadati</taxon>
        <taxon>Pseudomonadota</taxon>
        <taxon>Alphaproteobacteria</taxon>
        <taxon>Hyphomonadales</taxon>
        <taxon>Hyphomonadaceae</taxon>
        <taxon>Hyphomonas</taxon>
    </lineage>
</organism>
<feature type="transmembrane region" description="Helical" evidence="1">
    <location>
        <begin position="253"/>
        <end position="275"/>
    </location>
</feature>
<proteinExistence type="predicted"/>
<reference evidence="2 3" key="1">
    <citation type="journal article" date="2018" name="Nat. Biotechnol.">
        <title>A standardized bacterial taxonomy based on genome phylogeny substantially revises the tree of life.</title>
        <authorList>
            <person name="Parks D.H."/>
            <person name="Chuvochina M."/>
            <person name="Waite D.W."/>
            <person name="Rinke C."/>
            <person name="Skarshewski A."/>
            <person name="Chaumeil P.A."/>
            <person name="Hugenholtz P."/>
        </authorList>
    </citation>
    <scope>NUCLEOTIDE SEQUENCE [LARGE SCALE GENOMIC DNA]</scope>
    <source>
        <strain evidence="2">UBA8733</strain>
    </source>
</reference>
<sequence>MTKTHFATRVAVTIVFALLYLAFLTETGVLVQEFGASGLALRLASLDSQNFIFFPVAGLLALVAFWQPAVLLVDAMWRGQLKFGRIVLGGSLVVALIGAWLISGAFESSEARSVFEISPKALAADDGAPATADAPPLAPVTEVLTRMRILSGVDRGLGEYQAQCDREWLQYSVAAEVEMLCFPSGERLSVRACCTAKAAFRQHLNRLAAEAPSRTGAVHRWVMPVKIFFLLLLLGIGILLVQYRKGLERLHGMTPSGISFGLALGGAVMLIWPLLNAAYLQTMALLTGSGSASAYTIVAPLIALGFGVWTLLLVFFHLRSYPSQIEYAAKVGGFIAAAIGVFRYEEITNYLARTLGVGGGLVAIIVFAVGVGALIISVILGVDPTDIKLDEDLEDAVKTVAETASGD</sequence>
<feature type="transmembrane region" description="Helical" evidence="1">
    <location>
        <begin position="356"/>
        <end position="380"/>
    </location>
</feature>